<accession>A0A518G9R0</accession>
<organism evidence="2 3">
    <name type="scientific">Aureliella helgolandensis</name>
    <dbReference type="NCBI Taxonomy" id="2527968"/>
    <lineage>
        <taxon>Bacteria</taxon>
        <taxon>Pseudomonadati</taxon>
        <taxon>Planctomycetota</taxon>
        <taxon>Planctomycetia</taxon>
        <taxon>Pirellulales</taxon>
        <taxon>Pirellulaceae</taxon>
        <taxon>Aureliella</taxon>
    </lineage>
</organism>
<reference evidence="2 3" key="1">
    <citation type="submission" date="2019-02" db="EMBL/GenBank/DDBJ databases">
        <title>Deep-cultivation of Planctomycetes and their phenomic and genomic characterization uncovers novel biology.</title>
        <authorList>
            <person name="Wiegand S."/>
            <person name="Jogler M."/>
            <person name="Boedeker C."/>
            <person name="Pinto D."/>
            <person name="Vollmers J."/>
            <person name="Rivas-Marin E."/>
            <person name="Kohn T."/>
            <person name="Peeters S.H."/>
            <person name="Heuer A."/>
            <person name="Rast P."/>
            <person name="Oberbeckmann S."/>
            <person name="Bunk B."/>
            <person name="Jeske O."/>
            <person name="Meyerdierks A."/>
            <person name="Storesund J.E."/>
            <person name="Kallscheuer N."/>
            <person name="Luecker S."/>
            <person name="Lage O.M."/>
            <person name="Pohl T."/>
            <person name="Merkel B.J."/>
            <person name="Hornburger P."/>
            <person name="Mueller R.-W."/>
            <person name="Bruemmer F."/>
            <person name="Labrenz M."/>
            <person name="Spormann A.M."/>
            <person name="Op den Camp H."/>
            <person name="Overmann J."/>
            <person name="Amann R."/>
            <person name="Jetten M.S.M."/>
            <person name="Mascher T."/>
            <person name="Medema M.H."/>
            <person name="Devos D.P."/>
            <person name="Kaster A.-K."/>
            <person name="Ovreas L."/>
            <person name="Rohde M."/>
            <person name="Galperin M.Y."/>
            <person name="Jogler C."/>
        </authorList>
    </citation>
    <scope>NUCLEOTIDE SEQUENCE [LARGE SCALE GENOMIC DNA]</scope>
    <source>
        <strain evidence="2 3">Q31a</strain>
    </source>
</reference>
<dbReference type="KEGG" id="ahel:Q31a_36500"/>
<name>A0A518G9R0_9BACT</name>
<evidence type="ECO:0000256" key="1">
    <source>
        <dbReference type="SAM" id="MobiDB-lite"/>
    </source>
</evidence>
<protein>
    <submittedName>
        <fullName evidence="2">Uncharacterized protein</fullName>
    </submittedName>
</protein>
<dbReference type="EMBL" id="CP036298">
    <property type="protein sequence ID" value="QDV25326.1"/>
    <property type="molecule type" value="Genomic_DNA"/>
</dbReference>
<dbReference type="Proteomes" id="UP000318017">
    <property type="component" value="Chromosome"/>
</dbReference>
<sequence length="84" mass="9251">MTNPKRVAAGRRNRALRGPLTDAGRQSLSDAIQACEPWKHSTGPKTTKGKETVSRNACRTRLPLVVFGAEILARSRIVKAHFQL</sequence>
<gene>
    <name evidence="2" type="ORF">Q31a_36500</name>
</gene>
<dbReference type="AlphaFoldDB" id="A0A518G9R0"/>
<feature type="region of interest" description="Disordered" evidence="1">
    <location>
        <begin position="1"/>
        <end position="24"/>
    </location>
</feature>
<evidence type="ECO:0000313" key="2">
    <source>
        <dbReference type="EMBL" id="QDV25326.1"/>
    </source>
</evidence>
<evidence type="ECO:0000313" key="3">
    <source>
        <dbReference type="Proteomes" id="UP000318017"/>
    </source>
</evidence>
<keyword evidence="3" id="KW-1185">Reference proteome</keyword>
<proteinExistence type="predicted"/>